<dbReference type="AlphaFoldDB" id="A0A1Y1Y4S4"/>
<dbReference type="Proteomes" id="UP000193144">
    <property type="component" value="Unassembled WGS sequence"/>
</dbReference>
<accession>A0A1Y1Y4S4</accession>
<gene>
    <name evidence="2" type="ORF">BCR34DRAFT_243814</name>
</gene>
<protein>
    <submittedName>
        <fullName evidence="2">Uncharacterized protein</fullName>
    </submittedName>
</protein>
<feature type="compositionally biased region" description="Polar residues" evidence="1">
    <location>
        <begin position="282"/>
        <end position="314"/>
    </location>
</feature>
<feature type="compositionally biased region" description="Polar residues" evidence="1">
    <location>
        <begin position="1"/>
        <end position="11"/>
    </location>
</feature>
<keyword evidence="3" id="KW-1185">Reference proteome</keyword>
<name>A0A1Y1Y4S4_9PLEO</name>
<proteinExistence type="predicted"/>
<evidence type="ECO:0000256" key="1">
    <source>
        <dbReference type="SAM" id="MobiDB-lite"/>
    </source>
</evidence>
<feature type="region of interest" description="Disordered" evidence="1">
    <location>
        <begin position="1"/>
        <end position="85"/>
    </location>
</feature>
<dbReference type="OrthoDB" id="3796452at2759"/>
<comment type="caution">
    <text evidence="2">The sequence shown here is derived from an EMBL/GenBank/DDBJ whole genome shotgun (WGS) entry which is preliminary data.</text>
</comment>
<feature type="compositionally biased region" description="Basic and acidic residues" evidence="1">
    <location>
        <begin position="70"/>
        <end position="80"/>
    </location>
</feature>
<reference evidence="2 3" key="1">
    <citation type="submission" date="2016-07" db="EMBL/GenBank/DDBJ databases">
        <title>Pervasive Adenine N6-methylation of Active Genes in Fungi.</title>
        <authorList>
            <consortium name="DOE Joint Genome Institute"/>
            <person name="Mondo S.J."/>
            <person name="Dannebaum R.O."/>
            <person name="Kuo R.C."/>
            <person name="Labutti K."/>
            <person name="Haridas S."/>
            <person name="Kuo A."/>
            <person name="Salamov A."/>
            <person name="Ahrendt S.R."/>
            <person name="Lipzen A."/>
            <person name="Sullivan W."/>
            <person name="Andreopoulos W.B."/>
            <person name="Clum A."/>
            <person name="Lindquist E."/>
            <person name="Daum C."/>
            <person name="Ramamoorthy G.K."/>
            <person name="Gryganskyi A."/>
            <person name="Culley D."/>
            <person name="Magnuson J.K."/>
            <person name="James T.Y."/>
            <person name="O'Malley M.A."/>
            <person name="Stajich J.E."/>
            <person name="Spatafora J.W."/>
            <person name="Visel A."/>
            <person name="Grigoriev I.V."/>
        </authorList>
    </citation>
    <scope>NUCLEOTIDE SEQUENCE [LARGE SCALE GENOMIC DNA]</scope>
    <source>
        <strain evidence="2 3">CBS 115471</strain>
    </source>
</reference>
<feature type="region of interest" description="Disordered" evidence="1">
    <location>
        <begin position="253"/>
        <end position="314"/>
    </location>
</feature>
<sequence>MAFNFLSNNPPTRAKDSKKPRMAKATPASATQTPAEPPPERKKSASNSTAELEKILKDSEDEWYSCTSSEDEKTPVDKTSTDGMDVFGLPSQLPVADRELLLQYMPALFNRTLPPCGLEIQVAYESVCARLRWRWLENRGQKTPLDVCHVIKGELDRDERVWPVMSNLRFTKKRKPWRRENVFRYELRWIKYFIREAQVLSQSPGLMTESELSNASMDSPVPPEVGLNISRSDVLGMWNTWNSLKRARIPSVPDLETGMKEGLRDPGSEVDGKTDGIGEASAMSSTDSDLTVIASPSTDGSGDNAQQKINSGHG</sequence>
<dbReference type="EMBL" id="MCFA01000359">
    <property type="protein sequence ID" value="ORX93020.1"/>
    <property type="molecule type" value="Genomic_DNA"/>
</dbReference>
<organism evidence="2 3">
    <name type="scientific">Clohesyomyces aquaticus</name>
    <dbReference type="NCBI Taxonomy" id="1231657"/>
    <lineage>
        <taxon>Eukaryota</taxon>
        <taxon>Fungi</taxon>
        <taxon>Dikarya</taxon>
        <taxon>Ascomycota</taxon>
        <taxon>Pezizomycotina</taxon>
        <taxon>Dothideomycetes</taxon>
        <taxon>Pleosporomycetidae</taxon>
        <taxon>Pleosporales</taxon>
        <taxon>Lindgomycetaceae</taxon>
        <taxon>Clohesyomyces</taxon>
    </lineage>
</organism>
<evidence type="ECO:0000313" key="2">
    <source>
        <dbReference type="EMBL" id="ORX93020.1"/>
    </source>
</evidence>
<evidence type="ECO:0000313" key="3">
    <source>
        <dbReference type="Proteomes" id="UP000193144"/>
    </source>
</evidence>
<feature type="compositionally biased region" description="Basic and acidic residues" evidence="1">
    <location>
        <begin position="257"/>
        <end position="276"/>
    </location>
</feature>